<sequence>MSSDAEMFPSFTEFNIAVSPTVTIYGLKAGSGPPLLLLHGFPQTHHIWRKIAPELTLYFTVILMDLRGYGWSSKPPSSASEQHKPYSKSVMATDCTSLMSKLGFEKFSILSHDRGARVAHKLCVDFPDRVERVMLLDIAPTLAMFEKTDQFFATAYWHWFFLIQPAPFPEKLLMANPSLFEERFFGGGYSGGPGYMSQQAIEEYMAQFGDEAAVHAMCEDYRAGAGIDLVEAREDREKGRKIKCPVRVLWGKSGVIEKSFDCLGEWKAVSEGSVTGEAVESGHYIAEQVPDVLLKHVREFFAS</sequence>
<dbReference type="Pfam" id="PF00561">
    <property type="entry name" value="Abhydrolase_1"/>
    <property type="match status" value="1"/>
</dbReference>
<dbReference type="EMBL" id="KZ613499">
    <property type="protein sequence ID" value="PMD17558.1"/>
    <property type="molecule type" value="Genomic_DNA"/>
</dbReference>
<dbReference type="PRINTS" id="PR00412">
    <property type="entry name" value="EPOXHYDRLASE"/>
</dbReference>
<keyword evidence="5" id="KW-1185">Reference proteome</keyword>
<dbReference type="STRING" id="1745343.A0A2J6PU41"/>
<dbReference type="Gene3D" id="3.40.50.1820">
    <property type="entry name" value="alpha/beta hydrolase"/>
    <property type="match status" value="1"/>
</dbReference>
<proteinExistence type="inferred from homology"/>
<dbReference type="InterPro" id="IPR000073">
    <property type="entry name" value="AB_hydrolase_1"/>
</dbReference>
<feature type="domain" description="AB hydrolase-1" evidence="3">
    <location>
        <begin position="33"/>
        <end position="169"/>
    </location>
</feature>
<evidence type="ECO:0000313" key="5">
    <source>
        <dbReference type="Proteomes" id="UP000235672"/>
    </source>
</evidence>
<dbReference type="OrthoDB" id="408373at2759"/>
<evidence type="ECO:0000259" key="3">
    <source>
        <dbReference type="Pfam" id="PF00561"/>
    </source>
</evidence>
<dbReference type="InterPro" id="IPR000639">
    <property type="entry name" value="Epox_hydrolase-like"/>
</dbReference>
<evidence type="ECO:0000256" key="2">
    <source>
        <dbReference type="ARBA" id="ARBA00038334"/>
    </source>
</evidence>
<comment type="similarity">
    <text evidence="2">Belongs to the AB hydrolase superfamily. Epoxide hydrolase family.</text>
</comment>
<reference evidence="4 5" key="1">
    <citation type="submission" date="2016-05" db="EMBL/GenBank/DDBJ databases">
        <title>A degradative enzymes factory behind the ericoid mycorrhizal symbiosis.</title>
        <authorList>
            <consortium name="DOE Joint Genome Institute"/>
            <person name="Martino E."/>
            <person name="Morin E."/>
            <person name="Grelet G."/>
            <person name="Kuo A."/>
            <person name="Kohler A."/>
            <person name="Daghino S."/>
            <person name="Barry K."/>
            <person name="Choi C."/>
            <person name="Cichocki N."/>
            <person name="Clum A."/>
            <person name="Copeland A."/>
            <person name="Hainaut M."/>
            <person name="Haridas S."/>
            <person name="Labutti K."/>
            <person name="Lindquist E."/>
            <person name="Lipzen A."/>
            <person name="Khouja H.-R."/>
            <person name="Murat C."/>
            <person name="Ohm R."/>
            <person name="Olson A."/>
            <person name="Spatafora J."/>
            <person name="Veneault-Fourrey C."/>
            <person name="Henrissat B."/>
            <person name="Grigoriev I."/>
            <person name="Martin F."/>
            <person name="Perotto S."/>
        </authorList>
    </citation>
    <scope>NUCLEOTIDE SEQUENCE [LARGE SCALE GENOMIC DNA]</scope>
    <source>
        <strain evidence="4 5">UAMH 7357</strain>
    </source>
</reference>
<protein>
    <submittedName>
        <fullName evidence="4">Haloacetate dehalogenase</fullName>
    </submittedName>
</protein>
<dbReference type="Proteomes" id="UP000235672">
    <property type="component" value="Unassembled WGS sequence"/>
</dbReference>
<evidence type="ECO:0000313" key="4">
    <source>
        <dbReference type="EMBL" id="PMD17558.1"/>
    </source>
</evidence>
<keyword evidence="1" id="KW-0378">Hydrolase</keyword>
<dbReference type="SUPFAM" id="SSF53474">
    <property type="entry name" value="alpha/beta-Hydrolases"/>
    <property type="match status" value="1"/>
</dbReference>
<organism evidence="4 5">
    <name type="scientific">Hyaloscypha hepaticicola</name>
    <dbReference type="NCBI Taxonomy" id="2082293"/>
    <lineage>
        <taxon>Eukaryota</taxon>
        <taxon>Fungi</taxon>
        <taxon>Dikarya</taxon>
        <taxon>Ascomycota</taxon>
        <taxon>Pezizomycotina</taxon>
        <taxon>Leotiomycetes</taxon>
        <taxon>Helotiales</taxon>
        <taxon>Hyaloscyphaceae</taxon>
        <taxon>Hyaloscypha</taxon>
    </lineage>
</organism>
<name>A0A2J6PU41_9HELO</name>
<evidence type="ECO:0000256" key="1">
    <source>
        <dbReference type="ARBA" id="ARBA00022801"/>
    </source>
</evidence>
<dbReference type="AlphaFoldDB" id="A0A2J6PU41"/>
<gene>
    <name evidence="4" type="ORF">NA56DRAFT_648635</name>
</gene>
<dbReference type="InterPro" id="IPR029058">
    <property type="entry name" value="AB_hydrolase_fold"/>
</dbReference>
<dbReference type="PANTHER" id="PTHR43329">
    <property type="entry name" value="EPOXIDE HYDROLASE"/>
    <property type="match status" value="1"/>
</dbReference>
<dbReference type="GO" id="GO:0016787">
    <property type="term" value="F:hydrolase activity"/>
    <property type="evidence" value="ECO:0007669"/>
    <property type="project" value="UniProtKB-KW"/>
</dbReference>
<accession>A0A2J6PU41</accession>